<dbReference type="GO" id="GO:0005524">
    <property type="term" value="F:ATP binding"/>
    <property type="evidence" value="ECO:0007669"/>
    <property type="project" value="UniProtKB-KW"/>
</dbReference>
<dbReference type="GO" id="GO:0005886">
    <property type="term" value="C:plasma membrane"/>
    <property type="evidence" value="ECO:0007669"/>
    <property type="project" value="TreeGrafter"/>
</dbReference>
<dbReference type="GO" id="GO:0004467">
    <property type="term" value="F:long-chain fatty acid-CoA ligase activity"/>
    <property type="evidence" value="ECO:0007669"/>
    <property type="project" value="UniProtKB-EC"/>
</dbReference>
<dbReference type="PANTHER" id="PTHR43272">
    <property type="entry name" value="LONG-CHAIN-FATTY-ACID--COA LIGASE"/>
    <property type="match status" value="1"/>
</dbReference>
<dbReference type="PROSITE" id="PS00455">
    <property type="entry name" value="AMP_BINDING"/>
    <property type="match status" value="1"/>
</dbReference>
<reference evidence="8 9" key="1">
    <citation type="submission" date="2019-03" db="EMBL/GenBank/DDBJ databases">
        <title>Rhodosporidium diobovatum UCD-FST 08-225 genome sequencing, assembly, and annotation.</title>
        <authorList>
            <person name="Fakankun I.U."/>
            <person name="Fristensky B."/>
            <person name="Levin D.B."/>
        </authorList>
    </citation>
    <scope>NUCLEOTIDE SEQUENCE [LARGE SCALE GENOMIC DNA]</scope>
    <source>
        <strain evidence="8 9">UCD-FST 08-225</strain>
    </source>
</reference>
<dbReference type="PANTHER" id="PTHR43272:SF83">
    <property type="entry name" value="ACYL-COA SYNTHETASE LONG-CHAIN, ISOFORM J"/>
    <property type="match status" value="1"/>
</dbReference>
<keyword evidence="4" id="KW-0067">ATP-binding</keyword>
<dbReference type="GO" id="GO:0035336">
    <property type="term" value="P:long-chain fatty-acyl-CoA metabolic process"/>
    <property type="evidence" value="ECO:0007669"/>
    <property type="project" value="TreeGrafter"/>
</dbReference>
<dbReference type="GO" id="GO:0005811">
    <property type="term" value="C:lipid droplet"/>
    <property type="evidence" value="ECO:0007669"/>
    <property type="project" value="TreeGrafter"/>
</dbReference>
<comment type="caution">
    <text evidence="8">The sequence shown here is derived from an EMBL/GenBank/DDBJ whole genome shotgun (WGS) entry which is preliminary data.</text>
</comment>
<dbReference type="Pfam" id="PF00501">
    <property type="entry name" value="AMP-binding"/>
    <property type="match status" value="1"/>
</dbReference>
<dbReference type="InterPro" id="IPR000873">
    <property type="entry name" value="AMP-dep_synth/lig_dom"/>
</dbReference>
<name>A0A5C5FTC1_9BASI</name>
<gene>
    <name evidence="8" type="ORF">DMC30DRAFT_270914</name>
</gene>
<dbReference type="STRING" id="5288.A0A5C5FTC1"/>
<organism evidence="8 9">
    <name type="scientific">Rhodotorula diobovata</name>
    <dbReference type="NCBI Taxonomy" id="5288"/>
    <lineage>
        <taxon>Eukaryota</taxon>
        <taxon>Fungi</taxon>
        <taxon>Dikarya</taxon>
        <taxon>Basidiomycota</taxon>
        <taxon>Pucciniomycotina</taxon>
        <taxon>Microbotryomycetes</taxon>
        <taxon>Sporidiobolales</taxon>
        <taxon>Sporidiobolaceae</taxon>
        <taxon>Rhodotorula</taxon>
    </lineage>
</organism>
<keyword evidence="2" id="KW-0436">Ligase</keyword>
<dbReference type="Gene3D" id="3.40.50.12780">
    <property type="entry name" value="N-terminal domain of ligase-like"/>
    <property type="match status" value="1"/>
</dbReference>
<evidence type="ECO:0000259" key="7">
    <source>
        <dbReference type="Pfam" id="PF00501"/>
    </source>
</evidence>
<feature type="region of interest" description="Disordered" evidence="6">
    <location>
        <begin position="1"/>
        <end position="23"/>
    </location>
</feature>
<dbReference type="EMBL" id="SOZI01000076">
    <property type="protein sequence ID" value="TNY20093.1"/>
    <property type="molecule type" value="Genomic_DNA"/>
</dbReference>
<keyword evidence="3" id="KW-0547">Nucleotide-binding</keyword>
<dbReference type="SUPFAM" id="SSF56801">
    <property type="entry name" value="Acetyl-CoA synthetase-like"/>
    <property type="match status" value="1"/>
</dbReference>
<evidence type="ECO:0000256" key="1">
    <source>
        <dbReference type="ARBA" id="ARBA00006432"/>
    </source>
</evidence>
<protein>
    <recommendedName>
        <fullName evidence="7">AMP-dependent synthetase/ligase domain-containing protein</fullName>
    </recommendedName>
</protein>
<evidence type="ECO:0000256" key="4">
    <source>
        <dbReference type="ARBA" id="ARBA00022840"/>
    </source>
</evidence>
<comment type="catalytic activity">
    <reaction evidence="5">
        <text>a long-chain fatty acid + ATP + CoA = a long-chain fatty acyl-CoA + AMP + diphosphate</text>
        <dbReference type="Rhea" id="RHEA:15421"/>
        <dbReference type="ChEBI" id="CHEBI:30616"/>
        <dbReference type="ChEBI" id="CHEBI:33019"/>
        <dbReference type="ChEBI" id="CHEBI:57287"/>
        <dbReference type="ChEBI" id="CHEBI:57560"/>
        <dbReference type="ChEBI" id="CHEBI:83139"/>
        <dbReference type="ChEBI" id="CHEBI:456215"/>
        <dbReference type="EC" id="6.2.1.3"/>
    </reaction>
</comment>
<sequence>MVHQHSVEVGPPAPAGQSRPRRYHKTADKLVDSPGQHIRVVADILAHSVKRTPSSRAIGWRDTIKVHRELRDVKKIVDGEEVTEKKEWTTFELADYQFQTYAELGASVEQVAAALVATGHSARTVFNIYGSTSAHWLTIANACARQGITFATAYDSLGQDGLRHSIQEPEVYGLFTNAPLLGTLAAVVADTPSLKVLVWDGKAEDVPAGALDKIRAAGVDVHSWDDYVALGRAKPVEATPPQPDDVACLMYTSGSTGAPKAVEITNRQIVAVIGGTLHLVQDLITPDACFIAYLPLSHIFELAVEFTLLFAGIVIGYGSVKTLTDTNMVPGCLGDLRALKPTILTGVPTVYETIRKGLLAKVAAGGRVRAGLFHGAVAAKKYTAGVPLVEGIVRGVTDAVVFSKVKEATGGRLKYAINGGAGVSVETQQFLMRCLTPLFIQGWGLTETTALSCVLPPSLARPGVVGVPVPCVEIQLRDFDEAGYKADGTGPAARGRQQGEICVRGPSVFKRYYNGPDLTAEVLTSDGWHLTGDIGEWTEDGLLAIIDRKKNLVKLQGGEYVALERLESIYKSCALVANICVYATSEATRPMAIIVPAEPALRSHLGSSSGAPDLPAKDAEWSTICASAAVRKVVLGELNATGKRAGLKPLETLQTVLLADEEWTPQSGHLTPAQKLQRKTIIHQFEREIKKVYP</sequence>
<evidence type="ECO:0000256" key="2">
    <source>
        <dbReference type="ARBA" id="ARBA00022598"/>
    </source>
</evidence>
<dbReference type="Proteomes" id="UP000311382">
    <property type="component" value="Unassembled WGS sequence"/>
</dbReference>
<proteinExistence type="inferred from homology"/>
<feature type="domain" description="AMP-dependent synthetase/ligase" evidence="7">
    <location>
        <begin position="94"/>
        <end position="513"/>
    </location>
</feature>
<accession>A0A5C5FTC1</accession>
<evidence type="ECO:0000256" key="5">
    <source>
        <dbReference type="ARBA" id="ARBA00036813"/>
    </source>
</evidence>
<dbReference type="InterPro" id="IPR042099">
    <property type="entry name" value="ANL_N_sf"/>
</dbReference>
<evidence type="ECO:0000256" key="6">
    <source>
        <dbReference type="SAM" id="MobiDB-lite"/>
    </source>
</evidence>
<dbReference type="InterPro" id="IPR020845">
    <property type="entry name" value="AMP-binding_CS"/>
</dbReference>
<dbReference type="OrthoDB" id="1700726at2759"/>
<dbReference type="AlphaFoldDB" id="A0A5C5FTC1"/>
<evidence type="ECO:0000313" key="9">
    <source>
        <dbReference type="Proteomes" id="UP000311382"/>
    </source>
</evidence>
<dbReference type="GO" id="GO:0005783">
    <property type="term" value="C:endoplasmic reticulum"/>
    <property type="evidence" value="ECO:0007669"/>
    <property type="project" value="TreeGrafter"/>
</dbReference>
<comment type="similarity">
    <text evidence="1">Belongs to the ATP-dependent AMP-binding enzyme family.</text>
</comment>
<keyword evidence="9" id="KW-1185">Reference proteome</keyword>
<evidence type="ECO:0000256" key="3">
    <source>
        <dbReference type="ARBA" id="ARBA00022741"/>
    </source>
</evidence>
<evidence type="ECO:0000313" key="8">
    <source>
        <dbReference type="EMBL" id="TNY20093.1"/>
    </source>
</evidence>